<dbReference type="PhylomeDB" id="A7RMJ0"/>
<evidence type="ECO:0000256" key="1">
    <source>
        <dbReference type="SAM" id="SignalP"/>
    </source>
</evidence>
<dbReference type="GO" id="GO:0004623">
    <property type="term" value="F:phospholipase A2 activity"/>
    <property type="evidence" value="ECO:0007669"/>
    <property type="project" value="InterPro"/>
</dbReference>
<evidence type="ECO:0000313" key="3">
    <source>
        <dbReference type="Proteomes" id="UP000001593"/>
    </source>
</evidence>
<dbReference type="GO" id="GO:0050482">
    <property type="term" value="P:arachidonate secretion"/>
    <property type="evidence" value="ECO:0007669"/>
    <property type="project" value="InterPro"/>
</dbReference>
<feature type="signal peptide" evidence="1">
    <location>
        <begin position="1"/>
        <end position="35"/>
    </location>
</feature>
<dbReference type="Gene3D" id="1.20.90.10">
    <property type="entry name" value="Phospholipase A2 domain"/>
    <property type="match status" value="1"/>
</dbReference>
<accession>A7RMJ0</accession>
<reference evidence="2 3" key="1">
    <citation type="journal article" date="2007" name="Science">
        <title>Sea anemone genome reveals ancestral eumetazoan gene repertoire and genomic organization.</title>
        <authorList>
            <person name="Putnam N.H."/>
            <person name="Srivastava M."/>
            <person name="Hellsten U."/>
            <person name="Dirks B."/>
            <person name="Chapman J."/>
            <person name="Salamov A."/>
            <person name="Terry A."/>
            <person name="Shapiro H."/>
            <person name="Lindquist E."/>
            <person name="Kapitonov V.V."/>
            <person name="Jurka J."/>
            <person name="Genikhovich G."/>
            <person name="Grigoriev I.V."/>
            <person name="Lucas S.M."/>
            <person name="Steele R.E."/>
            <person name="Finnerty J.R."/>
            <person name="Technau U."/>
            <person name="Martindale M.Q."/>
            <person name="Rokhsar D.S."/>
        </authorList>
    </citation>
    <scope>NUCLEOTIDE SEQUENCE [LARGE SCALE GENOMIC DNA]</scope>
    <source>
        <strain evidence="3">CH2 X CH6</strain>
    </source>
</reference>
<sequence>MPTTHEHNSRPVAMRAVAMIPLLFMILAALPASLASKVSIDVVTSCPVDAHINGCSVPGDLPFFYKETFTPACRMHDVCYRCSNVFGWKKAPCDSVFKGNMYILCEKKYKVPGIFFGSFRVYLCKLAADLYTKVAKTRELGGGHWDKYSFSKFKWCKMECAEKMGDPSNELRL</sequence>
<dbReference type="PANTHER" id="PTHR37687">
    <property type="entry name" value="AGAP006772-PA"/>
    <property type="match status" value="1"/>
</dbReference>
<proteinExistence type="predicted"/>
<protein>
    <recommendedName>
        <fullName evidence="4">Conodipine-M alpha chain</fullName>
    </recommendedName>
</protein>
<name>A7RMJ0_NEMVE</name>
<organism evidence="2 3">
    <name type="scientific">Nematostella vectensis</name>
    <name type="common">Starlet sea anemone</name>
    <dbReference type="NCBI Taxonomy" id="45351"/>
    <lineage>
        <taxon>Eukaryota</taxon>
        <taxon>Metazoa</taxon>
        <taxon>Cnidaria</taxon>
        <taxon>Anthozoa</taxon>
        <taxon>Hexacorallia</taxon>
        <taxon>Actiniaria</taxon>
        <taxon>Edwardsiidae</taxon>
        <taxon>Nematostella</taxon>
    </lineage>
</organism>
<dbReference type="HOGENOM" id="CLU_125648_0_0_1"/>
<dbReference type="InParanoid" id="A7RMJ0"/>
<dbReference type="GO" id="GO:0006644">
    <property type="term" value="P:phospholipid metabolic process"/>
    <property type="evidence" value="ECO:0007669"/>
    <property type="project" value="InterPro"/>
</dbReference>
<gene>
    <name evidence="2" type="ORF">NEMVEDRAFT_v1g199301</name>
</gene>
<evidence type="ECO:0008006" key="4">
    <source>
        <dbReference type="Google" id="ProtNLM"/>
    </source>
</evidence>
<dbReference type="InterPro" id="IPR038875">
    <property type="entry name" value="PLA2_conodipine-like"/>
</dbReference>
<dbReference type="Proteomes" id="UP000001593">
    <property type="component" value="Unassembled WGS sequence"/>
</dbReference>
<dbReference type="SUPFAM" id="SSF48619">
    <property type="entry name" value="Phospholipase A2, PLA2"/>
    <property type="match status" value="1"/>
</dbReference>
<dbReference type="InterPro" id="IPR036444">
    <property type="entry name" value="PLipase_A2_dom_sf"/>
</dbReference>
<evidence type="ECO:0000313" key="2">
    <source>
        <dbReference type="EMBL" id="EDO47278.1"/>
    </source>
</evidence>
<dbReference type="EMBL" id="DS469520">
    <property type="protein sequence ID" value="EDO47278.1"/>
    <property type="molecule type" value="Genomic_DNA"/>
</dbReference>
<feature type="chain" id="PRO_5002714360" description="Conodipine-M alpha chain" evidence="1">
    <location>
        <begin position="36"/>
        <end position="173"/>
    </location>
</feature>
<dbReference type="AlphaFoldDB" id="A7RMJ0"/>
<keyword evidence="1" id="KW-0732">Signal</keyword>
<keyword evidence="3" id="KW-1185">Reference proteome</keyword>
<dbReference type="PANTHER" id="PTHR37687:SF1">
    <property type="entry name" value="AGAP006772-PA"/>
    <property type="match status" value="1"/>
</dbReference>